<sequence length="316" mass="35429">MNFDHVQSTGPLRMSPGEMKNVFEKRVVRDFDATGPPNRDPTFVMVGGAQGSGKSTTIWQAETELSGTTQKIIPDNGAAWVRGYDKLARVMPADAFKYAREAGAGSFGAALASRARKMKAHIILERAPPLDVAEDSAFYRRQGYRTELHVIATPRSQSLTGVFGRVEKALRDDGHIGTNVVVSRSTHDEAYAGWARVVFDTEQQKQFDRIVIKQRDGTVLHDNELIRRRDGRIAWKNAPVALEALLSSRHRAIGGSEAAEMNKTWKRIVKSRHMKSDPYLRSLPLKDYRDEMRYAVERPGSRVIVENDLVLPETVQ</sequence>
<protein>
    <recommendedName>
        <fullName evidence="3">Zeta toxin domain-containing protein</fullName>
    </recommendedName>
</protein>
<dbReference type="SUPFAM" id="SSF52540">
    <property type="entry name" value="P-loop containing nucleoside triphosphate hydrolases"/>
    <property type="match status" value="1"/>
</dbReference>
<feature type="domain" description="Zeta toxin" evidence="3">
    <location>
        <begin position="36"/>
        <end position="225"/>
    </location>
</feature>
<dbReference type="Proteomes" id="UP001230207">
    <property type="component" value="Unassembled WGS sequence"/>
</dbReference>
<evidence type="ECO:0000256" key="2">
    <source>
        <dbReference type="ARBA" id="ARBA00022840"/>
    </source>
</evidence>
<keyword evidence="1" id="KW-0547">Nucleotide-binding</keyword>
<dbReference type="RefSeq" id="WP_307225694.1">
    <property type="nucleotide sequence ID" value="NZ_JAUSVF010000001.1"/>
</dbReference>
<dbReference type="Pfam" id="PF06414">
    <property type="entry name" value="Zeta_toxin"/>
    <property type="match status" value="1"/>
</dbReference>
<evidence type="ECO:0000313" key="4">
    <source>
        <dbReference type="EMBL" id="MDQ0318005.1"/>
    </source>
</evidence>
<keyword evidence="2" id="KW-0067">ATP-binding</keyword>
<organism evidence="4 5">
    <name type="scientific">Pararhizobium capsulatum DSM 1112</name>
    <dbReference type="NCBI Taxonomy" id="1121113"/>
    <lineage>
        <taxon>Bacteria</taxon>
        <taxon>Pseudomonadati</taxon>
        <taxon>Pseudomonadota</taxon>
        <taxon>Alphaproteobacteria</taxon>
        <taxon>Hyphomicrobiales</taxon>
        <taxon>Rhizobiaceae</taxon>
        <taxon>Rhizobium/Agrobacterium group</taxon>
        <taxon>Pararhizobium</taxon>
    </lineage>
</organism>
<evidence type="ECO:0000256" key="1">
    <source>
        <dbReference type="ARBA" id="ARBA00022741"/>
    </source>
</evidence>
<evidence type="ECO:0000259" key="3">
    <source>
        <dbReference type="Pfam" id="PF06414"/>
    </source>
</evidence>
<reference evidence="4 5" key="1">
    <citation type="submission" date="2023-07" db="EMBL/GenBank/DDBJ databases">
        <title>Genomic Encyclopedia of Type Strains, Phase IV (KMG-IV): sequencing the most valuable type-strain genomes for metagenomic binning, comparative biology and taxonomic classification.</title>
        <authorList>
            <person name="Goeker M."/>
        </authorList>
    </citation>
    <scope>NUCLEOTIDE SEQUENCE [LARGE SCALE GENOMIC DNA]</scope>
    <source>
        <strain evidence="4 5">DSM 1112</strain>
    </source>
</reference>
<evidence type="ECO:0000313" key="5">
    <source>
        <dbReference type="Proteomes" id="UP001230207"/>
    </source>
</evidence>
<accession>A0ABU0BKM8</accession>
<dbReference type="EMBL" id="JAUSVF010000001">
    <property type="protein sequence ID" value="MDQ0318005.1"/>
    <property type="molecule type" value="Genomic_DNA"/>
</dbReference>
<name>A0ABU0BKM8_9HYPH</name>
<dbReference type="InterPro" id="IPR027417">
    <property type="entry name" value="P-loop_NTPase"/>
</dbReference>
<proteinExistence type="predicted"/>
<gene>
    <name evidence="4" type="ORF">QO002_000143</name>
</gene>
<comment type="caution">
    <text evidence="4">The sequence shown here is derived from an EMBL/GenBank/DDBJ whole genome shotgun (WGS) entry which is preliminary data.</text>
</comment>
<keyword evidence="5" id="KW-1185">Reference proteome</keyword>
<dbReference type="Gene3D" id="3.40.50.300">
    <property type="entry name" value="P-loop containing nucleotide triphosphate hydrolases"/>
    <property type="match status" value="1"/>
</dbReference>
<dbReference type="InterPro" id="IPR010488">
    <property type="entry name" value="Zeta_toxin_domain"/>
</dbReference>